<name>A0A7C9MUU4_9RHOB</name>
<evidence type="ECO:0000313" key="5">
    <source>
        <dbReference type="EMBL" id="MXQ07160.1"/>
    </source>
</evidence>
<dbReference type="Gene3D" id="1.10.10.10">
    <property type="entry name" value="Winged helix-like DNA-binding domain superfamily/Winged helix DNA-binding domain"/>
    <property type="match status" value="1"/>
</dbReference>
<comment type="caution">
    <text evidence="5">The sequence shown here is derived from an EMBL/GenBank/DDBJ whole genome shotgun (WGS) entry which is preliminary data.</text>
</comment>
<protein>
    <submittedName>
        <fullName evidence="5">LuxR family transcriptional regulator</fullName>
    </submittedName>
</protein>
<evidence type="ECO:0000256" key="2">
    <source>
        <dbReference type="ARBA" id="ARBA00023125"/>
    </source>
</evidence>
<reference evidence="5 6" key="1">
    <citation type="submission" date="2019-12" db="EMBL/GenBank/DDBJ databases">
        <authorList>
            <person name="Lee S.D."/>
        </authorList>
    </citation>
    <scope>NUCLEOTIDE SEQUENCE [LARGE SCALE GENOMIC DNA]</scope>
    <source>
        <strain evidence="5 6">GH1-50</strain>
    </source>
</reference>
<evidence type="ECO:0000256" key="3">
    <source>
        <dbReference type="ARBA" id="ARBA00023163"/>
    </source>
</evidence>
<dbReference type="CDD" id="cd06170">
    <property type="entry name" value="LuxR_C_like"/>
    <property type="match status" value="1"/>
</dbReference>
<dbReference type="InterPro" id="IPR016032">
    <property type="entry name" value="Sig_transdc_resp-reg_C-effctor"/>
</dbReference>
<dbReference type="InterPro" id="IPR000792">
    <property type="entry name" value="Tscrpt_reg_LuxR_C"/>
</dbReference>
<dbReference type="RefSeq" id="WP_160763051.1">
    <property type="nucleotide sequence ID" value="NZ_WUPT01000001.1"/>
</dbReference>
<dbReference type="PRINTS" id="PR00038">
    <property type="entry name" value="HTHLUXR"/>
</dbReference>
<keyword evidence="1" id="KW-0805">Transcription regulation</keyword>
<evidence type="ECO:0000256" key="1">
    <source>
        <dbReference type="ARBA" id="ARBA00023015"/>
    </source>
</evidence>
<sequence>MNHALTRLVEARTVETVWAILTREMSNFGFDRLLYGFTRFRTRTGIGNRDDMLVLTNHDDGYIRPFFDKAMFNRAPMTVWALENEGAMSWSYINRIEAELDEEQKQILEFNRAHGVIAGYTISFADSSARQKGAIALTARKGLNQCDVENLWASDGETVNLLAQVAHLKIAALPFPSHMKRLSPRQREVLEWVGDGKTMQDIAEIMGLTPPTVEKHLRKAREALDVDTTTQAVMKASLQRQIFVTDI</sequence>
<keyword evidence="3" id="KW-0804">Transcription</keyword>
<dbReference type="PANTHER" id="PTHR44688">
    <property type="entry name" value="DNA-BINDING TRANSCRIPTIONAL ACTIVATOR DEVR_DOSR"/>
    <property type="match status" value="1"/>
</dbReference>
<dbReference type="EMBL" id="WUPT01000001">
    <property type="protein sequence ID" value="MXQ07160.1"/>
    <property type="molecule type" value="Genomic_DNA"/>
</dbReference>
<organism evidence="5 6">
    <name type="scientific">Kangsaoukella pontilimi</name>
    <dbReference type="NCBI Taxonomy" id="2691042"/>
    <lineage>
        <taxon>Bacteria</taxon>
        <taxon>Pseudomonadati</taxon>
        <taxon>Pseudomonadota</taxon>
        <taxon>Alphaproteobacteria</taxon>
        <taxon>Rhodobacterales</taxon>
        <taxon>Paracoccaceae</taxon>
        <taxon>Kangsaoukella</taxon>
    </lineage>
</organism>
<dbReference type="Gene3D" id="3.30.450.80">
    <property type="entry name" value="Transcription factor LuxR-like, autoinducer-binding domain"/>
    <property type="match status" value="1"/>
</dbReference>
<dbReference type="InterPro" id="IPR005143">
    <property type="entry name" value="TF_LuxR_autoind-bd_dom"/>
</dbReference>
<dbReference type="InterPro" id="IPR036693">
    <property type="entry name" value="TF_LuxR_autoind-bd_dom_sf"/>
</dbReference>
<dbReference type="GO" id="GO:0006355">
    <property type="term" value="P:regulation of DNA-templated transcription"/>
    <property type="evidence" value="ECO:0007669"/>
    <property type="project" value="InterPro"/>
</dbReference>
<dbReference type="Pfam" id="PF00196">
    <property type="entry name" value="GerE"/>
    <property type="match status" value="1"/>
</dbReference>
<keyword evidence="2" id="KW-0238">DNA-binding</keyword>
<dbReference type="SUPFAM" id="SSF75516">
    <property type="entry name" value="Pheromone-binding domain of LuxR-like quorum-sensing transcription factors"/>
    <property type="match status" value="1"/>
</dbReference>
<dbReference type="PROSITE" id="PS50043">
    <property type="entry name" value="HTH_LUXR_2"/>
    <property type="match status" value="1"/>
</dbReference>
<dbReference type="SUPFAM" id="SSF46894">
    <property type="entry name" value="C-terminal effector domain of the bipartite response regulators"/>
    <property type="match status" value="1"/>
</dbReference>
<dbReference type="InterPro" id="IPR036388">
    <property type="entry name" value="WH-like_DNA-bd_sf"/>
</dbReference>
<evidence type="ECO:0000313" key="6">
    <source>
        <dbReference type="Proteomes" id="UP000480350"/>
    </source>
</evidence>
<accession>A0A7C9MUU4</accession>
<proteinExistence type="predicted"/>
<feature type="domain" description="HTH luxR-type" evidence="4">
    <location>
        <begin position="175"/>
        <end position="240"/>
    </location>
</feature>
<dbReference type="SMART" id="SM00421">
    <property type="entry name" value="HTH_LUXR"/>
    <property type="match status" value="1"/>
</dbReference>
<dbReference type="AlphaFoldDB" id="A0A7C9MUU4"/>
<reference evidence="5 6" key="2">
    <citation type="submission" date="2020-03" db="EMBL/GenBank/DDBJ databases">
        <title>Kangsaoukella pontilimi gen. nov., sp. nov., a new member of the family Rhodobacteraceae isolated from a tidal mudflat.</title>
        <authorList>
            <person name="Kim I.S."/>
        </authorList>
    </citation>
    <scope>NUCLEOTIDE SEQUENCE [LARGE SCALE GENOMIC DNA]</scope>
    <source>
        <strain evidence="5 6">GH1-50</strain>
    </source>
</reference>
<dbReference type="Pfam" id="PF03472">
    <property type="entry name" value="Autoind_bind"/>
    <property type="match status" value="1"/>
</dbReference>
<dbReference type="PANTHER" id="PTHR44688:SF16">
    <property type="entry name" value="DNA-BINDING TRANSCRIPTIONAL ACTIVATOR DEVR_DOSR"/>
    <property type="match status" value="1"/>
</dbReference>
<keyword evidence="6" id="KW-1185">Reference proteome</keyword>
<evidence type="ECO:0000259" key="4">
    <source>
        <dbReference type="PROSITE" id="PS50043"/>
    </source>
</evidence>
<dbReference type="GO" id="GO:0003677">
    <property type="term" value="F:DNA binding"/>
    <property type="evidence" value="ECO:0007669"/>
    <property type="project" value="UniProtKB-KW"/>
</dbReference>
<dbReference type="Proteomes" id="UP000480350">
    <property type="component" value="Unassembled WGS sequence"/>
</dbReference>
<gene>
    <name evidence="5" type="ORF">GQ651_04810</name>
</gene>